<dbReference type="Proteomes" id="UP000009170">
    <property type="component" value="Unassembled WGS sequence"/>
</dbReference>
<dbReference type="EMBL" id="CAID01000008">
    <property type="protein sequence ID" value="CEG01614.1"/>
    <property type="molecule type" value="Genomic_DNA"/>
</dbReference>
<name>A0A090M917_OSTTA</name>
<dbReference type="RefSeq" id="XP_022841064.1">
    <property type="nucleotide sequence ID" value="XM_022983671.1"/>
</dbReference>
<dbReference type="KEGG" id="ota:OT_ostta08g03950"/>
<dbReference type="AlphaFoldDB" id="A0A090M917"/>
<comment type="caution">
    <text evidence="1">The sequence shown here is derived from an EMBL/GenBank/DDBJ whole genome shotgun (WGS) entry which is preliminary data.</text>
</comment>
<reference evidence="2" key="1">
    <citation type="journal article" date="2006" name="Proc. Natl. Acad. Sci. U.S.A.">
        <title>Genome analysis of the smallest free-living eukaryote Ostreococcus tauri unveils many unique features.</title>
        <authorList>
            <person name="Derelle E."/>
            <person name="Ferraz C."/>
            <person name="Rombauts S."/>
            <person name="Rouze P."/>
            <person name="Worden A.Z."/>
            <person name="Robbens S."/>
            <person name="Partensky F."/>
            <person name="Degroeve S."/>
            <person name="Echeynie S."/>
            <person name="Cooke R."/>
            <person name="Saeys Y."/>
            <person name="Wuyts J."/>
            <person name="Jabbari K."/>
            <person name="Bowler C."/>
            <person name="Panaud O."/>
            <person name="Piegu B."/>
            <person name="Ball S.G."/>
            <person name="Ral J.-P."/>
            <person name="Bouget F.-Y."/>
            <person name="Piganeau G."/>
            <person name="De Baets B."/>
            <person name="Picard A."/>
            <person name="Delseny M."/>
            <person name="Demaille J."/>
            <person name="Van de Peer Y."/>
            <person name="Moreau H."/>
        </authorList>
    </citation>
    <scope>NUCLEOTIDE SEQUENCE [LARGE SCALE GENOMIC DNA]</scope>
    <source>
        <strain evidence="2">OTTH 0595 / CCAP 157/2 / RCC745</strain>
    </source>
</reference>
<evidence type="ECO:0000313" key="2">
    <source>
        <dbReference type="Proteomes" id="UP000009170"/>
    </source>
</evidence>
<keyword evidence="2" id="KW-1185">Reference proteome</keyword>
<proteinExistence type="predicted"/>
<accession>A0A090M917</accession>
<protein>
    <submittedName>
        <fullName evidence="1">Unnamed product</fullName>
    </submittedName>
</protein>
<organism evidence="1 2">
    <name type="scientific">Ostreococcus tauri</name>
    <name type="common">Marine green alga</name>
    <dbReference type="NCBI Taxonomy" id="70448"/>
    <lineage>
        <taxon>Eukaryota</taxon>
        <taxon>Viridiplantae</taxon>
        <taxon>Chlorophyta</taxon>
        <taxon>Mamiellophyceae</taxon>
        <taxon>Mamiellales</taxon>
        <taxon>Bathycoccaceae</taxon>
        <taxon>Ostreococcus</taxon>
    </lineage>
</organism>
<evidence type="ECO:0000313" key="1">
    <source>
        <dbReference type="EMBL" id="CEG01614.1"/>
    </source>
</evidence>
<sequence length="194" mass="21214">MPTCGMQIEYTSTSKLTGTAEREDVDESSDAGVHLCRYKPGPSPSSTRLRLLMNVSRWDESRSTDAAQPAFTCGQCDIDFSQGKSRSHSHGDGHGRVCDRCYQITLLAKRPPFTCALCSRAVSRGKASHPQIDGDGRVCVGCYRKASKANRPPFTCALCSRAVSRGKVSHPQRDGDGRVCEACYRKCLASTREM</sequence>
<dbReference type="GeneID" id="34946089"/>
<dbReference type="InParanoid" id="A0A090M917"/>
<dbReference type="STRING" id="70448.A0A090M917"/>
<reference evidence="1 2" key="2">
    <citation type="journal article" date="2014" name="BMC Genomics">
        <title>An improved genome of the model marine alga Ostreococcus tauri unfolds by assessing Illumina de novo assemblies.</title>
        <authorList>
            <person name="Blanc-Mathieu R."/>
            <person name="Verhelst B."/>
            <person name="Derelle E."/>
            <person name="Rombauts S."/>
            <person name="Bouget F.Y."/>
            <person name="Carre I."/>
            <person name="Chateau A."/>
            <person name="Eyre-Walker A."/>
            <person name="Grimsley N."/>
            <person name="Moreau H."/>
            <person name="Piegu B."/>
            <person name="Rivals E."/>
            <person name="Schackwitz W."/>
            <person name="Van de Peer Y."/>
            <person name="Piganeau G."/>
        </authorList>
    </citation>
    <scope>NUCLEOTIDE SEQUENCE [LARGE SCALE GENOMIC DNA]</scope>
    <source>
        <strain evidence="2">OTTH 0595 / CCAP 157/2 / RCC745</strain>
    </source>
</reference>
<gene>
    <name evidence="1" type="ORF">OT_ostta08g03950</name>
</gene>